<dbReference type="EMBL" id="JBITGY010000012">
    <property type="protein sequence ID" value="MFI6503495.1"/>
    <property type="molecule type" value="Genomic_DNA"/>
</dbReference>
<keyword evidence="3" id="KW-0378">Hydrolase</keyword>
<comment type="caution">
    <text evidence="3">The sequence shown here is derived from an EMBL/GenBank/DDBJ whole genome shotgun (WGS) entry which is preliminary data.</text>
</comment>
<dbReference type="InterPro" id="IPR029055">
    <property type="entry name" value="Ntn_hydrolases_N"/>
</dbReference>
<feature type="chain" id="PRO_5045499083" evidence="1">
    <location>
        <begin position="23"/>
        <end position="334"/>
    </location>
</feature>
<evidence type="ECO:0000259" key="2">
    <source>
        <dbReference type="Pfam" id="PF03417"/>
    </source>
</evidence>
<dbReference type="PANTHER" id="PTHR35527:SF2">
    <property type="entry name" value="HYDROLASE"/>
    <property type="match status" value="1"/>
</dbReference>
<dbReference type="RefSeq" id="WP_397089268.1">
    <property type="nucleotide sequence ID" value="NZ_JBITGY010000012.1"/>
</dbReference>
<evidence type="ECO:0000313" key="3">
    <source>
        <dbReference type="EMBL" id="MFI6503495.1"/>
    </source>
</evidence>
<evidence type="ECO:0000313" key="4">
    <source>
        <dbReference type="Proteomes" id="UP001612741"/>
    </source>
</evidence>
<keyword evidence="4" id="KW-1185">Reference proteome</keyword>
<reference evidence="3 4" key="1">
    <citation type="submission" date="2024-10" db="EMBL/GenBank/DDBJ databases">
        <title>The Natural Products Discovery Center: Release of the First 8490 Sequenced Strains for Exploring Actinobacteria Biosynthetic Diversity.</title>
        <authorList>
            <person name="Kalkreuter E."/>
            <person name="Kautsar S.A."/>
            <person name="Yang D."/>
            <person name="Bader C.D."/>
            <person name="Teijaro C.N."/>
            <person name="Fluegel L."/>
            <person name="Davis C.M."/>
            <person name="Simpson J.R."/>
            <person name="Lauterbach L."/>
            <person name="Steele A.D."/>
            <person name="Gui C."/>
            <person name="Meng S."/>
            <person name="Li G."/>
            <person name="Viehrig K."/>
            <person name="Ye F."/>
            <person name="Su P."/>
            <person name="Kiefer A.F."/>
            <person name="Nichols A."/>
            <person name="Cepeda A.J."/>
            <person name="Yan W."/>
            <person name="Fan B."/>
            <person name="Jiang Y."/>
            <person name="Adhikari A."/>
            <person name="Zheng C.-J."/>
            <person name="Schuster L."/>
            <person name="Cowan T.M."/>
            <person name="Smanski M.J."/>
            <person name="Chevrette M.G."/>
            <person name="De Carvalho L.P.S."/>
            <person name="Shen B."/>
        </authorList>
    </citation>
    <scope>NUCLEOTIDE SEQUENCE [LARGE SCALE GENOMIC DNA]</scope>
    <source>
        <strain evidence="3 4">NPDC050545</strain>
    </source>
</reference>
<dbReference type="Proteomes" id="UP001612741">
    <property type="component" value="Unassembled WGS sequence"/>
</dbReference>
<dbReference type="PROSITE" id="PS51257">
    <property type="entry name" value="PROKAR_LIPOPROTEIN"/>
    <property type="match status" value="1"/>
</dbReference>
<gene>
    <name evidence="3" type="ORF">ACIBG2_39355</name>
</gene>
<dbReference type="Gene3D" id="3.60.60.10">
    <property type="entry name" value="Penicillin V Acylase, Chain A"/>
    <property type="match status" value="1"/>
</dbReference>
<dbReference type="Pfam" id="PF03417">
    <property type="entry name" value="AAT"/>
    <property type="match status" value="1"/>
</dbReference>
<evidence type="ECO:0000256" key="1">
    <source>
        <dbReference type="SAM" id="SignalP"/>
    </source>
</evidence>
<accession>A0ABW7Z6N1</accession>
<dbReference type="GO" id="GO:0016787">
    <property type="term" value="F:hydrolase activity"/>
    <property type="evidence" value="ECO:0007669"/>
    <property type="project" value="UniProtKB-KW"/>
</dbReference>
<dbReference type="InterPro" id="IPR005079">
    <property type="entry name" value="Peptidase_C45_hydrolase"/>
</dbReference>
<dbReference type="SUPFAM" id="SSF56235">
    <property type="entry name" value="N-terminal nucleophile aminohydrolases (Ntn hydrolases)"/>
    <property type="match status" value="1"/>
</dbReference>
<dbReference type="InterPro" id="IPR052193">
    <property type="entry name" value="Peptidase_C59"/>
</dbReference>
<proteinExistence type="predicted"/>
<feature type="domain" description="Peptidase C45 hydrolase" evidence="2">
    <location>
        <begin position="104"/>
        <end position="254"/>
    </location>
</feature>
<keyword evidence="1" id="KW-0732">Signal</keyword>
<sequence length="334" mass="36232">MHRRTVALISALGIALSAGCAAQKTERQAVQTHAPAAQEPVSLLRQSAGERARTVASLRQVDDLPLYEMTYHGSYDAEAPLTETELSRKDSAWACSLFLRGKEFGRNFDWDPNPAILVRSDPPGGYASMSMVDAFYVLGRKGPPDLVKDRRRLAHAVLAPFDGVNEKGLAVGLATTPGVKAPQPSPQRPAVGSARVIRLMLDRAATVDEALAVIKSRTVDFSGGPQVHYLIADRNGDSAVAEYGADGELDVIRDRILTNITMSGTDRTARLADTRYRTLDEGVRTEADALDLLRSVAQGHTRWSVVYDLAGGNARVVTAKRWQRVHSFPFSSPG</sequence>
<organism evidence="3 4">
    <name type="scientific">Nonomuraea typhae</name>
    <dbReference type="NCBI Taxonomy" id="2603600"/>
    <lineage>
        <taxon>Bacteria</taxon>
        <taxon>Bacillati</taxon>
        <taxon>Actinomycetota</taxon>
        <taxon>Actinomycetes</taxon>
        <taxon>Streptosporangiales</taxon>
        <taxon>Streptosporangiaceae</taxon>
        <taxon>Nonomuraea</taxon>
    </lineage>
</organism>
<feature type="signal peptide" evidence="1">
    <location>
        <begin position="1"/>
        <end position="22"/>
    </location>
</feature>
<name>A0ABW7Z6N1_9ACTN</name>
<dbReference type="PANTHER" id="PTHR35527">
    <property type="entry name" value="CHOLOYLGLYCINE HYDROLASE"/>
    <property type="match status" value="1"/>
</dbReference>
<protein>
    <submittedName>
        <fullName evidence="3">Carcinine hydrolase/isopenicillin-N N-acyltransferase family protein</fullName>
    </submittedName>
</protein>